<proteinExistence type="predicted"/>
<keyword evidence="3" id="KW-1185">Reference proteome</keyword>
<organism evidence="2 3">
    <name type="scientific">Desulfofustis limnaeus</name>
    <dbReference type="NCBI Taxonomy" id="2740163"/>
    <lineage>
        <taxon>Bacteria</taxon>
        <taxon>Pseudomonadati</taxon>
        <taxon>Thermodesulfobacteriota</taxon>
        <taxon>Desulfobulbia</taxon>
        <taxon>Desulfobulbales</taxon>
        <taxon>Desulfocapsaceae</taxon>
        <taxon>Desulfofustis</taxon>
    </lineage>
</organism>
<dbReference type="Proteomes" id="UP000830055">
    <property type="component" value="Chromosome"/>
</dbReference>
<feature type="region of interest" description="Disordered" evidence="1">
    <location>
        <begin position="1"/>
        <end position="21"/>
    </location>
</feature>
<protein>
    <recommendedName>
        <fullName evidence="4">Tat pathway signal protein</fullName>
    </recommendedName>
</protein>
<name>A0ABM7W686_9BACT</name>
<feature type="compositionally biased region" description="Basic and acidic residues" evidence="1">
    <location>
        <begin position="198"/>
        <end position="208"/>
    </location>
</feature>
<feature type="region of interest" description="Disordered" evidence="1">
    <location>
        <begin position="186"/>
        <end position="231"/>
    </location>
</feature>
<feature type="compositionally biased region" description="Basic and acidic residues" evidence="1">
    <location>
        <begin position="100"/>
        <end position="112"/>
    </location>
</feature>
<evidence type="ECO:0000256" key="1">
    <source>
        <dbReference type="SAM" id="MobiDB-lite"/>
    </source>
</evidence>
<reference evidence="2 3" key="1">
    <citation type="submission" date="2022-01" db="EMBL/GenBank/DDBJ databases">
        <title>Desulfofustis limnae sp. nov., a novel mesophilic sulfate-reducing bacterium isolated from marsh soil.</title>
        <authorList>
            <person name="Watanabe M."/>
            <person name="Takahashi A."/>
            <person name="Kojima H."/>
            <person name="Fukui M."/>
        </authorList>
    </citation>
    <scope>NUCLEOTIDE SEQUENCE [LARGE SCALE GENOMIC DNA]</scope>
    <source>
        <strain evidence="2 3">PPLL</strain>
    </source>
</reference>
<dbReference type="RefSeq" id="WP_284153537.1">
    <property type="nucleotide sequence ID" value="NZ_AP025516.1"/>
</dbReference>
<dbReference type="EMBL" id="AP025516">
    <property type="protein sequence ID" value="BDD86451.1"/>
    <property type="molecule type" value="Genomic_DNA"/>
</dbReference>
<feature type="region of interest" description="Disordered" evidence="1">
    <location>
        <begin position="90"/>
        <end position="138"/>
    </location>
</feature>
<evidence type="ECO:0008006" key="4">
    <source>
        <dbReference type="Google" id="ProtNLM"/>
    </source>
</evidence>
<gene>
    <name evidence="2" type="ORF">DPPLL_08160</name>
</gene>
<evidence type="ECO:0000313" key="2">
    <source>
        <dbReference type="EMBL" id="BDD86451.1"/>
    </source>
</evidence>
<evidence type="ECO:0000313" key="3">
    <source>
        <dbReference type="Proteomes" id="UP000830055"/>
    </source>
</evidence>
<accession>A0ABM7W686</accession>
<sequence>MRNYLTDTPPKANRTKPSEGIEQPLVVARIESRKRREILKKVAIGSTALAGCSILPGKWTSPLVEFGALPAHATTSALITELAQKYEELTGAADPEESEEKSKTDTSEKQDNDQSAESSGEWITIQWRGNPHETSESRDRTWWTKIHGSPYEHWHRKFPLPRWIDDRPRRLEFVFSDGEEFSAADSTKMWMKPTGPKYKPEEPGERDSRKRHPKIAAARDATPDWAKLKVI</sequence>